<name>A0A6A6PE86_9PEZI</name>
<feature type="compositionally biased region" description="Pro residues" evidence="1">
    <location>
        <begin position="89"/>
        <end position="101"/>
    </location>
</feature>
<gene>
    <name evidence="2" type="ORF">BDY21DRAFT_333026</name>
</gene>
<feature type="compositionally biased region" description="Low complexity" evidence="1">
    <location>
        <begin position="145"/>
        <end position="154"/>
    </location>
</feature>
<evidence type="ECO:0000313" key="3">
    <source>
        <dbReference type="Proteomes" id="UP000799766"/>
    </source>
</evidence>
<dbReference type="AlphaFoldDB" id="A0A6A6PE86"/>
<proteinExistence type="predicted"/>
<sequence>MRALPPEPSPLDLAATRCPALAAIACHQVRAVGANNPYEHRMVSRSTLDDDTPQVRGVYRDLRPGQGFAPDIRITTLAWSHSSRNFPSASPPPWTPAPLPASPSAQPRLMTPQPHPRRLSAAASSLSAHRLGTSFRRSHQPTSPPTTTITSIPPNATWMPSTTTPAPAPLYL</sequence>
<protein>
    <submittedName>
        <fullName evidence="2">Uncharacterized protein</fullName>
    </submittedName>
</protein>
<organism evidence="2 3">
    <name type="scientific">Lineolata rhizophorae</name>
    <dbReference type="NCBI Taxonomy" id="578093"/>
    <lineage>
        <taxon>Eukaryota</taxon>
        <taxon>Fungi</taxon>
        <taxon>Dikarya</taxon>
        <taxon>Ascomycota</taxon>
        <taxon>Pezizomycotina</taxon>
        <taxon>Dothideomycetes</taxon>
        <taxon>Dothideomycetes incertae sedis</taxon>
        <taxon>Lineolatales</taxon>
        <taxon>Lineolataceae</taxon>
        <taxon>Lineolata</taxon>
    </lineage>
</organism>
<accession>A0A6A6PE86</accession>
<dbReference type="Proteomes" id="UP000799766">
    <property type="component" value="Unassembled WGS sequence"/>
</dbReference>
<evidence type="ECO:0000256" key="1">
    <source>
        <dbReference type="SAM" id="MobiDB-lite"/>
    </source>
</evidence>
<evidence type="ECO:0000313" key="2">
    <source>
        <dbReference type="EMBL" id="KAF2461713.1"/>
    </source>
</evidence>
<keyword evidence="3" id="KW-1185">Reference proteome</keyword>
<reference evidence="2" key="1">
    <citation type="journal article" date="2020" name="Stud. Mycol.">
        <title>101 Dothideomycetes genomes: a test case for predicting lifestyles and emergence of pathogens.</title>
        <authorList>
            <person name="Haridas S."/>
            <person name="Albert R."/>
            <person name="Binder M."/>
            <person name="Bloem J."/>
            <person name="Labutti K."/>
            <person name="Salamov A."/>
            <person name="Andreopoulos B."/>
            <person name="Baker S."/>
            <person name="Barry K."/>
            <person name="Bills G."/>
            <person name="Bluhm B."/>
            <person name="Cannon C."/>
            <person name="Castanera R."/>
            <person name="Culley D."/>
            <person name="Daum C."/>
            <person name="Ezra D."/>
            <person name="Gonzalez J."/>
            <person name="Henrissat B."/>
            <person name="Kuo A."/>
            <person name="Liang C."/>
            <person name="Lipzen A."/>
            <person name="Lutzoni F."/>
            <person name="Magnuson J."/>
            <person name="Mondo S."/>
            <person name="Nolan M."/>
            <person name="Ohm R."/>
            <person name="Pangilinan J."/>
            <person name="Park H.-J."/>
            <person name="Ramirez L."/>
            <person name="Alfaro M."/>
            <person name="Sun H."/>
            <person name="Tritt A."/>
            <person name="Yoshinaga Y."/>
            <person name="Zwiers L.-H."/>
            <person name="Turgeon B."/>
            <person name="Goodwin S."/>
            <person name="Spatafora J."/>
            <person name="Crous P."/>
            <person name="Grigoriev I."/>
        </authorList>
    </citation>
    <scope>NUCLEOTIDE SEQUENCE</scope>
    <source>
        <strain evidence="2">ATCC 16933</strain>
    </source>
</reference>
<feature type="region of interest" description="Disordered" evidence="1">
    <location>
        <begin position="82"/>
        <end position="172"/>
    </location>
</feature>
<feature type="compositionally biased region" description="Low complexity" evidence="1">
    <location>
        <begin position="119"/>
        <end position="131"/>
    </location>
</feature>
<dbReference type="EMBL" id="MU001671">
    <property type="protein sequence ID" value="KAF2461713.1"/>
    <property type="molecule type" value="Genomic_DNA"/>
</dbReference>